<sequence length="611" mass="62548">MYKLLKNTALAASGLSLVGFFTVEPVSAFTLTVFHNNDGESALLPSTGPAGSEGGAAEFVGLLNNLRSTAVNPITLSSGDNFLAGLSFTASQESGVLYDAQVLAAIGYDAIALGNHDFDFGPTFLTDFINTYYDDFGGTAPFLSANLNFANTPLAPLVATGRIAESTIINKGGEQIGVVSAITETLASISSPGEVDVQPVLAEVQAEIDQLQAQGVDKIILISHLQSINTEIDLVPQLSGVDIVIAGGGDELLINDLNNALPSDQANVGSGAASVFGSYPVTATNADGQLVPIVTTPGEYGYIGRLEVEFDGGIVTAFNGEPIRVLAADLAAQGIEPDATIASEVIAPLEAAVAALEAQVVGESEVDLNGVRGSVRTTETNLGNLIADALLWQAQQLADSLGAETPVIALQNGGGIRNNAIIPAGDLTVKDTIDILPFPNFVSIVADVVPAQVKAIFENAYAAVENVGGAFAQVAGVQVGLDLSAAPGSRVIDVQLEDGTYIVKNGQVVDGAPTIALATIDFLARGGDGYPLADNPLTNVGVSYQQALQNYIAASANEGGLEGVVTAAQYPVGGEGRIFETEAVPEPGTFLSLLGLGALGAGVLKRRQTAA</sequence>
<dbReference type="InterPro" id="IPR029052">
    <property type="entry name" value="Metallo-depent_PP-like"/>
</dbReference>
<feature type="domain" description="5'-Nucleotidase C-terminal" evidence="2">
    <location>
        <begin position="360"/>
        <end position="532"/>
    </location>
</feature>
<dbReference type="InterPro" id="IPR006179">
    <property type="entry name" value="5_nucleotidase/apyrase"/>
</dbReference>
<evidence type="ECO:0000313" key="4">
    <source>
        <dbReference type="EMBL" id="MFE4107974.1"/>
    </source>
</evidence>
<name>A0ABW6IID0_9CYAN</name>
<comment type="caution">
    <text evidence="4">The sequence shown here is derived from an EMBL/GenBank/DDBJ whole genome shotgun (WGS) entry which is preliminary data.</text>
</comment>
<evidence type="ECO:0000256" key="1">
    <source>
        <dbReference type="RuleBase" id="RU362119"/>
    </source>
</evidence>
<dbReference type="SUPFAM" id="SSF56300">
    <property type="entry name" value="Metallo-dependent phosphatases"/>
    <property type="match status" value="1"/>
</dbReference>
<protein>
    <submittedName>
        <fullName evidence="4">Bifunctional metallophosphatase/5'-nucleotidase</fullName>
    </submittedName>
</protein>
<dbReference type="PANTHER" id="PTHR11575:SF24">
    <property type="entry name" value="5'-NUCLEOTIDASE"/>
    <property type="match status" value="1"/>
</dbReference>
<dbReference type="EMBL" id="JBHZOL010000096">
    <property type="protein sequence ID" value="MFE4107974.1"/>
    <property type="molecule type" value="Genomic_DNA"/>
</dbReference>
<dbReference type="Proteomes" id="UP001600165">
    <property type="component" value="Unassembled WGS sequence"/>
</dbReference>
<dbReference type="Gene3D" id="3.90.780.10">
    <property type="entry name" value="5'-Nucleotidase, C-terminal domain"/>
    <property type="match status" value="1"/>
</dbReference>
<dbReference type="Pfam" id="PF07589">
    <property type="entry name" value="PEP-CTERM"/>
    <property type="match status" value="1"/>
</dbReference>
<dbReference type="InterPro" id="IPR008334">
    <property type="entry name" value="5'-Nucleotdase_C"/>
</dbReference>
<accession>A0ABW6IID0</accession>
<comment type="similarity">
    <text evidence="1">Belongs to the 5'-nucleotidase family.</text>
</comment>
<gene>
    <name evidence="4" type="ORF">ACFVKH_16945</name>
</gene>
<dbReference type="InterPro" id="IPR013424">
    <property type="entry name" value="Ice-binding_C"/>
</dbReference>
<keyword evidence="1" id="KW-0378">Hydrolase</keyword>
<reference evidence="4 5" key="1">
    <citation type="submission" date="2024-10" db="EMBL/GenBank/DDBJ databases">
        <authorList>
            <person name="Ratan Roy A."/>
            <person name="Morales Sandoval P.H."/>
            <person name="De Los Santos Villalobos S."/>
            <person name="Chakraborty S."/>
            <person name="Mukherjee J."/>
        </authorList>
    </citation>
    <scope>NUCLEOTIDE SEQUENCE [LARGE SCALE GENOMIC DNA]</scope>
    <source>
        <strain evidence="4 5">S1</strain>
    </source>
</reference>
<feature type="domain" description="Ice-binding protein C-terminal" evidence="3">
    <location>
        <begin position="583"/>
        <end position="607"/>
    </location>
</feature>
<dbReference type="PRINTS" id="PR01607">
    <property type="entry name" value="APYRASEFAMLY"/>
</dbReference>
<keyword evidence="1" id="KW-0547">Nucleotide-binding</keyword>
<dbReference type="Pfam" id="PF02872">
    <property type="entry name" value="5_nucleotid_C"/>
    <property type="match status" value="1"/>
</dbReference>
<evidence type="ECO:0000259" key="2">
    <source>
        <dbReference type="Pfam" id="PF02872"/>
    </source>
</evidence>
<dbReference type="InterPro" id="IPR036907">
    <property type="entry name" value="5'-Nucleotdase_C_sf"/>
</dbReference>
<dbReference type="RefSeq" id="WP_377967238.1">
    <property type="nucleotide sequence ID" value="NZ_JBHZOL010000096.1"/>
</dbReference>
<proteinExistence type="inferred from homology"/>
<dbReference type="NCBIfam" id="TIGR02595">
    <property type="entry name" value="PEP_CTERM"/>
    <property type="match status" value="1"/>
</dbReference>
<organism evidence="4 5">
    <name type="scientific">Almyronema epifaneia S1</name>
    <dbReference type="NCBI Taxonomy" id="2991925"/>
    <lineage>
        <taxon>Bacteria</taxon>
        <taxon>Bacillati</taxon>
        <taxon>Cyanobacteriota</taxon>
        <taxon>Cyanophyceae</taxon>
        <taxon>Nodosilineales</taxon>
        <taxon>Nodosilineaceae</taxon>
        <taxon>Almyronema</taxon>
        <taxon>Almyronema epifaneia</taxon>
    </lineage>
</organism>
<evidence type="ECO:0000313" key="5">
    <source>
        <dbReference type="Proteomes" id="UP001600165"/>
    </source>
</evidence>
<dbReference type="SUPFAM" id="SSF55816">
    <property type="entry name" value="5'-nucleotidase (syn. UDP-sugar hydrolase), C-terminal domain"/>
    <property type="match status" value="1"/>
</dbReference>
<dbReference type="PANTHER" id="PTHR11575">
    <property type="entry name" value="5'-NUCLEOTIDASE-RELATED"/>
    <property type="match status" value="1"/>
</dbReference>
<evidence type="ECO:0000259" key="3">
    <source>
        <dbReference type="Pfam" id="PF07589"/>
    </source>
</evidence>
<dbReference type="Gene3D" id="3.60.21.10">
    <property type="match status" value="1"/>
</dbReference>
<keyword evidence="5" id="KW-1185">Reference proteome</keyword>